<evidence type="ECO:0008006" key="4">
    <source>
        <dbReference type="Google" id="ProtNLM"/>
    </source>
</evidence>
<dbReference type="Pfam" id="PF04415">
    <property type="entry name" value="DUF515"/>
    <property type="match status" value="2"/>
</dbReference>
<keyword evidence="1" id="KW-0472">Membrane</keyword>
<dbReference type="RefSeq" id="WP_149731108.1">
    <property type="nucleotide sequence ID" value="NZ_FMXB01000003.1"/>
</dbReference>
<gene>
    <name evidence="2" type="ORF">SAMN02910315_00468</name>
</gene>
<organism evidence="2 3">
    <name type="scientific">Methanobrevibacter millerae</name>
    <dbReference type="NCBI Taxonomy" id="230361"/>
    <lineage>
        <taxon>Archaea</taxon>
        <taxon>Methanobacteriati</taxon>
        <taxon>Methanobacteriota</taxon>
        <taxon>Methanomada group</taxon>
        <taxon>Methanobacteria</taxon>
        <taxon>Methanobacteriales</taxon>
        <taxon>Methanobacteriaceae</taxon>
        <taxon>Methanobrevibacter</taxon>
    </lineage>
</organism>
<dbReference type="EMBL" id="FMXB01000003">
    <property type="protein sequence ID" value="SDA42705.1"/>
    <property type="molecule type" value="Genomic_DNA"/>
</dbReference>
<evidence type="ECO:0000256" key="1">
    <source>
        <dbReference type="SAM" id="Phobius"/>
    </source>
</evidence>
<keyword evidence="1" id="KW-0812">Transmembrane</keyword>
<keyword evidence="3" id="KW-1185">Reference proteome</keyword>
<accession>A0A1G5VCE3</accession>
<protein>
    <recommendedName>
        <fullName evidence="4">DUF515 domain-containing protein</fullName>
    </recommendedName>
</protein>
<sequence length="386" mass="43102">MEKKDNPLFPNGLNEMEDLKKKEIPRPRHKKVEKPTAIEAFNEKLGKIFNFNKAFDVGDEKKRKIGIIITTLIILTLILSAYYFLIYEPAQEELDAARTSKLNELHELYKGPLASAGNVFAIEDKINEANNAHEVESIDVLKLATSDWKKFHLQSIRTNTDKFNRTMAVWENSSKSVVMSADEAVNIVNSNDALKLSEMIFKKPDTVSVPILISRLQAGAGLISVGSIVDIYKNESSDFNETSLNNTDADVSGCTVLSIMRYDDSGEIDAQYSKSDTKVSGNTTNPTEDTQAFSSNVLEMLKGAIAKGYDEETTLEMLRDYGVKLSSYERQINLGDLDAEYMVLLEVPHEKVNFIINNMDSIVLTIPTANAPSWMEGQLTSTYQNG</sequence>
<dbReference type="Proteomes" id="UP000323439">
    <property type="component" value="Unassembled WGS sequence"/>
</dbReference>
<name>A0A1G5VCE3_9EURY</name>
<dbReference type="AlphaFoldDB" id="A0A1G5VCE3"/>
<proteinExistence type="predicted"/>
<keyword evidence="1" id="KW-1133">Transmembrane helix</keyword>
<evidence type="ECO:0000313" key="3">
    <source>
        <dbReference type="Proteomes" id="UP000323439"/>
    </source>
</evidence>
<reference evidence="2 3" key="1">
    <citation type="submission" date="2016-10" db="EMBL/GenBank/DDBJ databases">
        <authorList>
            <person name="Varghese N."/>
            <person name="Submissions S."/>
        </authorList>
    </citation>
    <scope>NUCLEOTIDE SEQUENCE [LARGE SCALE GENOMIC DNA]</scope>
    <source>
        <strain evidence="2 3">DSM 16643</strain>
    </source>
</reference>
<dbReference type="OrthoDB" id="77766at2157"/>
<evidence type="ECO:0000313" key="2">
    <source>
        <dbReference type="EMBL" id="SDA42705.1"/>
    </source>
</evidence>
<dbReference type="InterPro" id="IPR007509">
    <property type="entry name" value="DUF515"/>
</dbReference>
<feature type="transmembrane region" description="Helical" evidence="1">
    <location>
        <begin position="65"/>
        <end position="85"/>
    </location>
</feature>